<name>A0A6I4NXU7_9MICO</name>
<evidence type="ECO:0000313" key="2">
    <source>
        <dbReference type="Proteomes" id="UP000438182"/>
    </source>
</evidence>
<evidence type="ECO:0000313" key="1">
    <source>
        <dbReference type="EMBL" id="MWB99103.1"/>
    </source>
</evidence>
<dbReference type="AlphaFoldDB" id="A0A6I4NXU7"/>
<reference evidence="1 2" key="1">
    <citation type="submission" date="2019-12" db="EMBL/GenBank/DDBJ databases">
        <authorList>
            <person name="Kim Y.S."/>
        </authorList>
    </citation>
    <scope>NUCLEOTIDE SEQUENCE [LARGE SCALE GENOMIC DNA]</scope>
    <source>
        <strain evidence="1 2">MMS17-SY077</strain>
    </source>
</reference>
<sequence>MTAIGTSGIARMMRVRLADATPSRFLDAIVVAAGETALEAVLVETGERRILAHAEPALAELATGAPVAIHAVYGILAIGDVRADVLDLSAL</sequence>
<gene>
    <name evidence="1" type="ORF">GB864_11165</name>
</gene>
<protein>
    <submittedName>
        <fullName evidence="1">Uncharacterized protein</fullName>
    </submittedName>
</protein>
<accession>A0A6I4NXU7</accession>
<organism evidence="1 2">
    <name type="scientific">Agromyces seonyuensis</name>
    <dbReference type="NCBI Taxonomy" id="2662446"/>
    <lineage>
        <taxon>Bacteria</taxon>
        <taxon>Bacillati</taxon>
        <taxon>Actinomycetota</taxon>
        <taxon>Actinomycetes</taxon>
        <taxon>Micrococcales</taxon>
        <taxon>Microbacteriaceae</taxon>
        <taxon>Agromyces</taxon>
    </lineage>
</organism>
<dbReference type="EMBL" id="WSTA01000047">
    <property type="protein sequence ID" value="MWB99103.1"/>
    <property type="molecule type" value="Genomic_DNA"/>
</dbReference>
<dbReference type="Proteomes" id="UP000438182">
    <property type="component" value="Unassembled WGS sequence"/>
</dbReference>
<proteinExistence type="predicted"/>
<comment type="caution">
    <text evidence="1">The sequence shown here is derived from an EMBL/GenBank/DDBJ whole genome shotgun (WGS) entry which is preliminary data.</text>
</comment>
<keyword evidence="2" id="KW-1185">Reference proteome</keyword>
<dbReference type="RefSeq" id="WP_160425052.1">
    <property type="nucleotide sequence ID" value="NZ_WSTA01000047.1"/>
</dbReference>